<evidence type="ECO:0000313" key="2">
    <source>
        <dbReference type="Proteomes" id="UP000663722"/>
    </source>
</evidence>
<proteinExistence type="predicted"/>
<keyword evidence="2" id="KW-1185">Reference proteome</keyword>
<organism evidence="1 2">
    <name type="scientific">Desulfonema magnum</name>
    <dbReference type="NCBI Taxonomy" id="45655"/>
    <lineage>
        <taxon>Bacteria</taxon>
        <taxon>Pseudomonadati</taxon>
        <taxon>Thermodesulfobacteriota</taxon>
        <taxon>Desulfobacteria</taxon>
        <taxon>Desulfobacterales</taxon>
        <taxon>Desulfococcaceae</taxon>
        <taxon>Desulfonema</taxon>
    </lineage>
</organism>
<name>A0A975BVK5_9BACT</name>
<sequence>MFFSFPGSAWDSLPYTFYNNLILFYKLYVTQVPFMIDD</sequence>
<dbReference type="Proteomes" id="UP000663722">
    <property type="component" value="Chromosome"/>
</dbReference>
<dbReference type="KEGG" id="dmm:dnm_080930"/>
<accession>A0A975BVK5</accession>
<dbReference type="EMBL" id="CP061800">
    <property type="protein sequence ID" value="QTA92019.1"/>
    <property type="molecule type" value="Genomic_DNA"/>
</dbReference>
<gene>
    <name evidence="1" type="ORF">dnm_080930</name>
</gene>
<dbReference type="AlphaFoldDB" id="A0A975BVK5"/>
<protein>
    <submittedName>
        <fullName evidence="1">Uncharacterized protein</fullName>
    </submittedName>
</protein>
<evidence type="ECO:0000313" key="1">
    <source>
        <dbReference type="EMBL" id="QTA92019.1"/>
    </source>
</evidence>
<reference evidence="1" key="1">
    <citation type="journal article" date="2021" name="Microb. Physiol.">
        <title>Proteogenomic Insights into the Physiology of Marine, Sulfate-Reducing, Filamentous Desulfonema limicola and Desulfonema magnum.</title>
        <authorList>
            <person name="Schnaars V."/>
            <person name="Wohlbrand L."/>
            <person name="Scheve S."/>
            <person name="Hinrichs C."/>
            <person name="Reinhardt R."/>
            <person name="Rabus R."/>
        </authorList>
    </citation>
    <scope>NUCLEOTIDE SEQUENCE</scope>
    <source>
        <strain evidence="1">4be13</strain>
    </source>
</reference>